<dbReference type="KEGG" id="pacs:FAZ98_27185"/>
<evidence type="ECO:0000256" key="4">
    <source>
        <dbReference type="ARBA" id="ARBA00022989"/>
    </source>
</evidence>
<feature type="transmembrane region" description="Helical" evidence="6">
    <location>
        <begin position="107"/>
        <end position="134"/>
    </location>
</feature>
<sequence length="245" mass="25571">MSFLSVIDWSAISRIVVLDIMLGVDNAVVIALACAALPAALRLRALLLGTAGAVVLRAALLGAANFLMDIPYLKIAAGAYLLYIGYKLLASQEDDDPEIKQNDKVLAAVWTIVVADLMMSLDNVLAVAAAAHTAAAHSTIYAIAGVCLSIPVIVFGAGALTKLMDRFPVIVWLGGGLLGWVGVEMALSDTFFKPYAAAFSVAVQGLEVPVAEVLGFAAVVLAAWVARRRAARKASAIHVDVDVTA</sequence>
<reference evidence="7 8" key="1">
    <citation type="submission" date="2019-12" db="EMBL/GenBank/DDBJ databases">
        <title>Paraburkholderia acidiphila 7Q-K02 sp. nov and Paraburkholderia acidisoli DHF22 sp. nov., two strains isolated from forest soil.</title>
        <authorList>
            <person name="Gao Z."/>
            <person name="Qiu L."/>
        </authorList>
    </citation>
    <scope>NUCLEOTIDE SEQUENCE [LARGE SCALE GENOMIC DNA]</scope>
    <source>
        <strain evidence="7 8">DHF22</strain>
    </source>
</reference>
<protein>
    <submittedName>
        <fullName evidence="7">YjbE family putative metal transport protein</fullName>
    </submittedName>
</protein>
<dbReference type="PANTHER" id="PTHR30238:SF4">
    <property type="entry name" value="SLL1022 PROTEIN"/>
    <property type="match status" value="1"/>
</dbReference>
<evidence type="ECO:0000256" key="2">
    <source>
        <dbReference type="ARBA" id="ARBA00007511"/>
    </source>
</evidence>
<dbReference type="InterPro" id="IPR005496">
    <property type="entry name" value="Integral_membrane_TerC"/>
</dbReference>
<dbReference type="EMBL" id="CP046915">
    <property type="protein sequence ID" value="QGZ65443.1"/>
    <property type="molecule type" value="Genomic_DNA"/>
</dbReference>
<evidence type="ECO:0000256" key="3">
    <source>
        <dbReference type="ARBA" id="ARBA00022692"/>
    </source>
</evidence>
<keyword evidence="3 6" id="KW-0812">Transmembrane</keyword>
<organism evidence="7 8">
    <name type="scientific">Paraburkholderia acidisoli</name>
    <dbReference type="NCBI Taxonomy" id="2571748"/>
    <lineage>
        <taxon>Bacteria</taxon>
        <taxon>Pseudomonadati</taxon>
        <taxon>Pseudomonadota</taxon>
        <taxon>Betaproteobacteria</taxon>
        <taxon>Burkholderiales</taxon>
        <taxon>Burkholderiaceae</taxon>
        <taxon>Paraburkholderia</taxon>
    </lineage>
</organism>
<comment type="similarity">
    <text evidence="2">Belongs to the TerC family.</text>
</comment>
<keyword evidence="5 6" id="KW-0472">Membrane</keyword>
<feature type="transmembrane region" description="Helical" evidence="6">
    <location>
        <begin position="70"/>
        <end position="86"/>
    </location>
</feature>
<dbReference type="Pfam" id="PF03741">
    <property type="entry name" value="TerC"/>
    <property type="match status" value="1"/>
</dbReference>
<dbReference type="RefSeq" id="WP_158955873.1">
    <property type="nucleotide sequence ID" value="NZ_CP046915.1"/>
</dbReference>
<evidence type="ECO:0000256" key="5">
    <source>
        <dbReference type="ARBA" id="ARBA00023136"/>
    </source>
</evidence>
<dbReference type="NCBIfam" id="TIGR03717">
    <property type="entry name" value="R_switched_YjbE"/>
    <property type="match status" value="1"/>
</dbReference>
<dbReference type="PANTHER" id="PTHR30238">
    <property type="entry name" value="MEMBRANE BOUND PREDICTED REDOX MODULATOR"/>
    <property type="match status" value="1"/>
</dbReference>
<feature type="transmembrane region" description="Helical" evidence="6">
    <location>
        <begin position="140"/>
        <end position="160"/>
    </location>
</feature>
<comment type="subcellular location">
    <subcellularLocation>
        <location evidence="1">Membrane</location>
        <topology evidence="1">Multi-pass membrane protein</topology>
    </subcellularLocation>
</comment>
<keyword evidence="8" id="KW-1185">Reference proteome</keyword>
<proteinExistence type="inferred from homology"/>
<keyword evidence="4 6" id="KW-1133">Transmembrane helix</keyword>
<evidence type="ECO:0000256" key="1">
    <source>
        <dbReference type="ARBA" id="ARBA00004141"/>
    </source>
</evidence>
<feature type="transmembrane region" description="Helical" evidence="6">
    <location>
        <begin position="208"/>
        <end position="226"/>
    </location>
</feature>
<dbReference type="InterPro" id="IPR022301">
    <property type="entry name" value="Integral_membrane_YjbE"/>
</dbReference>
<accession>A0A7Z2GPA2</accession>
<evidence type="ECO:0000256" key="6">
    <source>
        <dbReference type="SAM" id="Phobius"/>
    </source>
</evidence>
<gene>
    <name evidence="7" type="ORF">FAZ98_27185</name>
</gene>
<name>A0A7Z2GPA2_9BURK</name>
<evidence type="ECO:0000313" key="8">
    <source>
        <dbReference type="Proteomes" id="UP000433577"/>
    </source>
</evidence>
<dbReference type="GO" id="GO:0016020">
    <property type="term" value="C:membrane"/>
    <property type="evidence" value="ECO:0007669"/>
    <property type="project" value="UniProtKB-SubCell"/>
</dbReference>
<feature type="transmembrane region" description="Helical" evidence="6">
    <location>
        <begin position="12"/>
        <end position="38"/>
    </location>
</feature>
<dbReference type="Proteomes" id="UP000433577">
    <property type="component" value="Chromosome 3"/>
</dbReference>
<dbReference type="OrthoDB" id="5295733at2"/>
<feature type="transmembrane region" description="Helical" evidence="6">
    <location>
        <begin position="167"/>
        <end position="188"/>
    </location>
</feature>
<dbReference type="AlphaFoldDB" id="A0A7Z2GPA2"/>
<feature type="transmembrane region" description="Helical" evidence="6">
    <location>
        <begin position="45"/>
        <end position="64"/>
    </location>
</feature>
<evidence type="ECO:0000313" key="7">
    <source>
        <dbReference type="EMBL" id="QGZ65443.1"/>
    </source>
</evidence>